<proteinExistence type="inferred from homology"/>
<dbReference type="GO" id="GO:0005737">
    <property type="term" value="C:cytoplasm"/>
    <property type="evidence" value="ECO:0007669"/>
    <property type="project" value="TreeGrafter"/>
</dbReference>
<dbReference type="InterPro" id="IPR011833">
    <property type="entry name" value="Glycg_phsphrylas"/>
</dbReference>
<dbReference type="PIRSF" id="PIRSF000460">
    <property type="entry name" value="Pprylas_GlgP"/>
    <property type="match status" value="1"/>
</dbReference>
<gene>
    <name evidence="12" type="ORF">BHU72_08970</name>
</gene>
<keyword evidence="8 11" id="KW-0119">Carbohydrate metabolism</keyword>
<dbReference type="PANTHER" id="PTHR11468">
    <property type="entry name" value="GLYCOGEN PHOSPHORYLASE"/>
    <property type="match status" value="1"/>
</dbReference>
<evidence type="ECO:0000256" key="6">
    <source>
        <dbReference type="ARBA" id="ARBA00022679"/>
    </source>
</evidence>
<dbReference type="SUPFAM" id="SSF53756">
    <property type="entry name" value="UDP-Glycosyltransferase/glycogen phosphorylase"/>
    <property type="match status" value="1"/>
</dbReference>
<comment type="cofactor">
    <cofactor evidence="2 11">
        <name>pyridoxal 5'-phosphate</name>
        <dbReference type="ChEBI" id="CHEBI:597326"/>
    </cofactor>
</comment>
<name>A0A1E5L3E0_9FIRM</name>
<reference evidence="12 13" key="1">
    <citation type="submission" date="2016-09" db="EMBL/GenBank/DDBJ databases">
        <title>Desulfuribacillus arsenicus sp. nov., an obligately anaerobic, dissimilatory arsenic- and antimonate-reducing bacterium isolated from anoxic sediments.</title>
        <authorList>
            <person name="Abin C.A."/>
            <person name="Hollibaugh J.T."/>
        </authorList>
    </citation>
    <scope>NUCLEOTIDE SEQUENCE [LARGE SCALE GENOMIC DNA]</scope>
    <source>
        <strain evidence="12 13">MLFW-2</strain>
    </source>
</reference>
<evidence type="ECO:0000256" key="7">
    <source>
        <dbReference type="ARBA" id="ARBA00022898"/>
    </source>
</evidence>
<dbReference type="EC" id="2.4.1.1" evidence="11"/>
<dbReference type="GO" id="GO:0008184">
    <property type="term" value="F:glycogen phosphorylase activity"/>
    <property type="evidence" value="ECO:0007669"/>
    <property type="project" value="InterPro"/>
</dbReference>
<dbReference type="Gene3D" id="3.40.50.2000">
    <property type="entry name" value="Glycogen Phosphorylase B"/>
    <property type="match status" value="2"/>
</dbReference>
<evidence type="ECO:0000256" key="3">
    <source>
        <dbReference type="ARBA" id="ARBA00006047"/>
    </source>
</evidence>
<dbReference type="GO" id="GO:0030170">
    <property type="term" value="F:pyridoxal phosphate binding"/>
    <property type="evidence" value="ECO:0007669"/>
    <property type="project" value="InterPro"/>
</dbReference>
<keyword evidence="5 11" id="KW-0328">Glycosyltransferase</keyword>
<dbReference type="InterPro" id="IPR000811">
    <property type="entry name" value="Glyco_trans_35"/>
</dbReference>
<comment type="catalytic activity">
    <reaction evidence="1 11">
        <text>[(1-&gt;4)-alpha-D-glucosyl](n) + phosphate = [(1-&gt;4)-alpha-D-glucosyl](n-1) + alpha-D-glucose 1-phosphate</text>
        <dbReference type="Rhea" id="RHEA:41732"/>
        <dbReference type="Rhea" id="RHEA-COMP:9584"/>
        <dbReference type="Rhea" id="RHEA-COMP:9586"/>
        <dbReference type="ChEBI" id="CHEBI:15444"/>
        <dbReference type="ChEBI" id="CHEBI:43474"/>
        <dbReference type="ChEBI" id="CHEBI:58601"/>
        <dbReference type="EC" id="2.4.1.1"/>
    </reaction>
</comment>
<dbReference type="AlphaFoldDB" id="A0A1E5L3E0"/>
<dbReference type="RefSeq" id="WP_069703044.1">
    <property type="nucleotide sequence ID" value="NZ_MJAT01000037.1"/>
</dbReference>
<evidence type="ECO:0000313" key="13">
    <source>
        <dbReference type="Proteomes" id="UP000095255"/>
    </source>
</evidence>
<dbReference type="CDD" id="cd04300">
    <property type="entry name" value="GT35_Glycogen_Phosphorylase"/>
    <property type="match status" value="1"/>
</dbReference>
<evidence type="ECO:0000256" key="5">
    <source>
        <dbReference type="ARBA" id="ARBA00022676"/>
    </source>
</evidence>
<evidence type="ECO:0000256" key="9">
    <source>
        <dbReference type="ARBA" id="ARBA00025174"/>
    </source>
</evidence>
<comment type="function">
    <text evidence="9">Phosphorylase is an important allosteric enzyme in carbohydrate metabolism. Enzymes from different sources differ in their regulatory mechanisms and in their natural substrates. However, all known phosphorylases share catalytic and structural properties.</text>
</comment>
<evidence type="ECO:0000256" key="2">
    <source>
        <dbReference type="ARBA" id="ARBA00001933"/>
    </source>
</evidence>
<dbReference type="InterPro" id="IPR035090">
    <property type="entry name" value="Pyridoxal_P_attach_site"/>
</dbReference>
<dbReference type="Proteomes" id="UP000095255">
    <property type="component" value="Unassembled WGS sequence"/>
</dbReference>
<keyword evidence="6 11" id="KW-0808">Transferase</keyword>
<dbReference type="STRING" id="1390249.BHU72_08970"/>
<feature type="modified residue" description="N6-(pyridoxal phosphate)lysine" evidence="10">
    <location>
        <position position="655"/>
    </location>
</feature>
<dbReference type="PROSITE" id="PS00102">
    <property type="entry name" value="PHOSPHORYLASE"/>
    <property type="match status" value="1"/>
</dbReference>
<dbReference type="EMBL" id="MJAT01000037">
    <property type="protein sequence ID" value="OEH84617.1"/>
    <property type="molecule type" value="Genomic_DNA"/>
</dbReference>
<evidence type="ECO:0000313" key="12">
    <source>
        <dbReference type="EMBL" id="OEH84617.1"/>
    </source>
</evidence>
<dbReference type="Pfam" id="PF00343">
    <property type="entry name" value="Phosphorylase"/>
    <property type="match status" value="1"/>
</dbReference>
<evidence type="ECO:0000256" key="8">
    <source>
        <dbReference type="ARBA" id="ARBA00023277"/>
    </source>
</evidence>
<accession>A0A1E5L3E0</accession>
<keyword evidence="4" id="KW-0321">Glycogen metabolism</keyword>
<dbReference type="OrthoDB" id="9760804at2"/>
<dbReference type="PANTHER" id="PTHR11468:SF3">
    <property type="entry name" value="GLYCOGEN PHOSPHORYLASE, LIVER FORM"/>
    <property type="match status" value="1"/>
</dbReference>
<dbReference type="GO" id="GO:0005980">
    <property type="term" value="P:glycogen catabolic process"/>
    <property type="evidence" value="ECO:0007669"/>
    <property type="project" value="TreeGrafter"/>
</dbReference>
<evidence type="ECO:0000256" key="10">
    <source>
        <dbReference type="PIRSR" id="PIRSR000460-1"/>
    </source>
</evidence>
<dbReference type="FunFam" id="3.40.50.2000:FF:000005">
    <property type="entry name" value="Alpha-1,4 glucan phosphorylase"/>
    <property type="match status" value="1"/>
</dbReference>
<comment type="similarity">
    <text evidence="3 11">Belongs to the glycogen phosphorylase family.</text>
</comment>
<evidence type="ECO:0000256" key="1">
    <source>
        <dbReference type="ARBA" id="ARBA00001275"/>
    </source>
</evidence>
<protein>
    <recommendedName>
        <fullName evidence="11">Alpha-1,4 glucan phosphorylase</fullName>
        <ecNumber evidence="11">2.4.1.1</ecNumber>
    </recommendedName>
</protein>
<evidence type="ECO:0000256" key="11">
    <source>
        <dbReference type="RuleBase" id="RU000587"/>
    </source>
</evidence>
<evidence type="ECO:0000256" key="4">
    <source>
        <dbReference type="ARBA" id="ARBA00022600"/>
    </source>
</evidence>
<dbReference type="FunFam" id="3.40.50.2000:FF:000139">
    <property type="entry name" value="Alpha-1,4 glucan phosphorylase"/>
    <property type="match status" value="1"/>
</dbReference>
<comment type="function">
    <text evidence="11">Allosteric enzyme that catalyzes the rate-limiting step in glycogen catabolism, the phosphorolytic cleavage of glycogen to produce glucose-1-phosphate, and plays a central role in maintaining cellular and organismal glucose homeostasis.</text>
</comment>
<sequence length="808" mass="92605">MFSNTEEFKTGFSKKLAALTGTNIEDASYNDIYTTIGSMVREYISSNWMDTNHQYRKDNVKQVYYFSLEFLLGRLMGSNLLNMGIYDICEQGLKELGVSLEEMEEHEPDAGLGNGGLGRLAACFLDSLASLNLPGHGCGIRYKYGLFEQKIVSGYQVELPDHWLKEGNVWEIRRSDKAVEIHFGGHVTMEQVQGRLKFNHYAYETVVAVPYDMPIIGYENSTVNTLRLWSAESIVKDLDSHSISTHDQRKIIEYKRQTEAISEFLYPDDSHIEGRRLRLKQQYFLVSAGIQSVLRSYKKNYDSVFELPNRVCIHVNDTHPVLAIPELMRILLDEENLSWDEAWDITTKTISYTNHTTLSEALETWPVDLMKSLLPRVYMIIEEINRRFTQVVWEQYQGNWEMLRNLSIINDNTVRMANLAIVGSYSVNGVAQVHTDILKKREMKDFYQMFPTKFNNKTNGITHRRWLLRANPQLASLVTESIGEDWIAEPSQLIGIKQYLSDASFQQKVQDIKRSNKLILADIIKEQSGIIIDPNTVFDVHIKRLHAYKRQVLNILHIMDLYNRIKEDSTFETSPRTFIFGAKAAPSYYFAKKVIKLINTVANIVNNDSSIRGLIKVVFLENYRVSLAEKIIPASDVSEQISTASKEASGTGNMKFMMNGAVTLGTLDGANIEIAEEVGDDNIFIFGLTPNEVLNYYKYGGYSSWDMYNTFPRVRRVMEELISGEIVAQAGELRDIYNSLLSDNDEYFVLKDFTPYVDAQLKVSQAYKNQKKWTEMAIMNIAHSGKFSSDRTIAEYASEIWKIKPVIK</sequence>
<keyword evidence="7 10" id="KW-0663">Pyridoxal phosphate</keyword>
<dbReference type="NCBIfam" id="TIGR02093">
    <property type="entry name" value="P_ylase"/>
    <property type="match status" value="1"/>
</dbReference>
<comment type="caution">
    <text evidence="12">The sequence shown here is derived from an EMBL/GenBank/DDBJ whole genome shotgun (WGS) entry which is preliminary data.</text>
</comment>
<organism evidence="12 13">
    <name type="scientific">Desulfuribacillus stibiiarsenatis</name>
    <dbReference type="NCBI Taxonomy" id="1390249"/>
    <lineage>
        <taxon>Bacteria</taxon>
        <taxon>Bacillati</taxon>
        <taxon>Bacillota</taxon>
        <taxon>Desulfuribacillia</taxon>
        <taxon>Desulfuribacillales</taxon>
        <taxon>Desulfuribacillaceae</taxon>
        <taxon>Desulfuribacillus</taxon>
    </lineage>
</organism>
<keyword evidence="13" id="KW-1185">Reference proteome</keyword>